<reference evidence="1" key="1">
    <citation type="submission" date="2021-03" db="EMBL/GenBank/DDBJ databases">
        <authorList>
            <person name="Bekaert M."/>
        </authorList>
    </citation>
    <scope>NUCLEOTIDE SEQUENCE</scope>
</reference>
<evidence type="ECO:0000313" key="2">
    <source>
        <dbReference type="Proteomes" id="UP000683360"/>
    </source>
</evidence>
<sequence>MGGGWFSRTSSPAEALCLPHDPDFVTKDSATTDFHWVSSLYGAEYHSGTGPYNHDVPCAVCRATLSEFHGPYNHDVPCAVCRATLSEYQSGTGPYNHDVPCAVCRATLSEYHSGTGPYNHDVPCAVCRATLSEYHSGTGPYNHDVPCAVCRATLSEYHSGTGPYNHDVPCAVCRATLSEYHSGTGPYNHDVPCAVCRATLSEYHSGTGPYNHDVPCAVCRATLCSSVIMIPGKTSCYSGWKTEYFGRMSASSNYHKASSQYTCIDENPDVLEAGGADKDGYLINPVRAVCGSLRCPPFYDNALLTCVVCSS</sequence>
<proteinExistence type="predicted"/>
<comment type="caution">
    <text evidence="1">The sequence shown here is derived from an EMBL/GenBank/DDBJ whole genome shotgun (WGS) entry which is preliminary data.</text>
</comment>
<accession>A0A8S3TAT0</accession>
<name>A0A8S3TAT0_MYTED</name>
<dbReference type="OrthoDB" id="6086925at2759"/>
<dbReference type="AlphaFoldDB" id="A0A8S3TAT0"/>
<dbReference type="EMBL" id="CAJPWZ010001877">
    <property type="protein sequence ID" value="CAG2226191.1"/>
    <property type="molecule type" value="Genomic_DNA"/>
</dbReference>
<evidence type="ECO:0000313" key="1">
    <source>
        <dbReference type="EMBL" id="CAG2226191.1"/>
    </source>
</evidence>
<gene>
    <name evidence="1" type="ORF">MEDL_39285</name>
</gene>
<protein>
    <submittedName>
        <fullName evidence="1">Uncharacterized protein</fullName>
    </submittedName>
</protein>
<organism evidence="1 2">
    <name type="scientific">Mytilus edulis</name>
    <name type="common">Blue mussel</name>
    <dbReference type="NCBI Taxonomy" id="6550"/>
    <lineage>
        <taxon>Eukaryota</taxon>
        <taxon>Metazoa</taxon>
        <taxon>Spiralia</taxon>
        <taxon>Lophotrochozoa</taxon>
        <taxon>Mollusca</taxon>
        <taxon>Bivalvia</taxon>
        <taxon>Autobranchia</taxon>
        <taxon>Pteriomorphia</taxon>
        <taxon>Mytilida</taxon>
        <taxon>Mytiloidea</taxon>
        <taxon>Mytilidae</taxon>
        <taxon>Mytilinae</taxon>
        <taxon>Mytilus</taxon>
    </lineage>
</organism>
<dbReference type="Proteomes" id="UP000683360">
    <property type="component" value="Unassembled WGS sequence"/>
</dbReference>
<keyword evidence="2" id="KW-1185">Reference proteome</keyword>